<dbReference type="Gene3D" id="3.10.129.10">
    <property type="entry name" value="Hotdog Thioesterase"/>
    <property type="match status" value="1"/>
</dbReference>
<dbReference type="CDD" id="cd03451">
    <property type="entry name" value="FkbR2"/>
    <property type="match status" value="1"/>
</dbReference>
<dbReference type="STRING" id="1431546.CAQU_08895"/>
<dbReference type="Proteomes" id="UP000185478">
    <property type="component" value="Chromosome"/>
</dbReference>
<dbReference type="Pfam" id="PF19315">
    <property type="entry name" value="MC_hydratase"/>
    <property type="match status" value="1"/>
</dbReference>
<dbReference type="AlphaFoldDB" id="A0A1L7CH39"/>
<dbReference type="InterPro" id="IPR052342">
    <property type="entry name" value="MCH/BMMD"/>
</dbReference>
<keyword evidence="2" id="KW-1185">Reference proteome</keyword>
<evidence type="ECO:0000313" key="1">
    <source>
        <dbReference type="EMBL" id="APT85168.1"/>
    </source>
</evidence>
<dbReference type="KEGG" id="caqu:CAQU_08895"/>
<gene>
    <name evidence="1" type="ORF">CAQU_08895</name>
</gene>
<accession>A0A1L7CH39</accession>
<protein>
    <submittedName>
        <fullName evidence="1">Acyl dehydratase</fullName>
    </submittedName>
</protein>
<dbReference type="OrthoDB" id="9796589at2"/>
<proteinExistence type="predicted"/>
<sequence>MCSDNVPPTQPSAIPAGRSFEDFSVGDVFVHPLGRTITQADNIWSSLIAQNQGPLHINAHYSAGTAWGRPLVDSTFTLAVITGQSVGDLSLRIKANLGWDRVRCPNPLFEGDTLYSRSEVLQVRPSASHPDAGIVRVRTMGYRQDGTVVMTCERTLLVFKRGCGPAGAEAVQPVIDERTARAIEGQ</sequence>
<reference evidence="1 2" key="1">
    <citation type="submission" date="2014-08" db="EMBL/GenBank/DDBJ databases">
        <title>Complete genome sequence of Corynebacterium aquilae S-613T(T) (=DSM 44791(T)), isolated from the choana of a healthy golden eagle.</title>
        <authorList>
            <person name="Ruckert C."/>
            <person name="Albersmeier A."/>
            <person name="Winkler A."/>
            <person name="Kalinowski J."/>
        </authorList>
    </citation>
    <scope>NUCLEOTIDE SEQUENCE [LARGE SCALE GENOMIC DNA]</scope>
    <source>
        <strain evidence="1 2">S-613</strain>
    </source>
</reference>
<dbReference type="PANTHER" id="PTHR43664:SF1">
    <property type="entry name" value="BETA-METHYLMALYL-COA DEHYDRATASE"/>
    <property type="match status" value="1"/>
</dbReference>
<dbReference type="InterPro" id="IPR029069">
    <property type="entry name" value="HotDog_dom_sf"/>
</dbReference>
<dbReference type="InterPro" id="IPR048274">
    <property type="entry name" value="MC_hydratase"/>
</dbReference>
<evidence type="ECO:0000313" key="2">
    <source>
        <dbReference type="Proteomes" id="UP000185478"/>
    </source>
</evidence>
<name>A0A1L7CH39_9CORY</name>
<dbReference type="GO" id="GO:0016829">
    <property type="term" value="F:lyase activity"/>
    <property type="evidence" value="ECO:0007669"/>
    <property type="project" value="InterPro"/>
</dbReference>
<dbReference type="SUPFAM" id="SSF54637">
    <property type="entry name" value="Thioesterase/thiol ester dehydrase-isomerase"/>
    <property type="match status" value="1"/>
</dbReference>
<dbReference type="EMBL" id="CP009245">
    <property type="protein sequence ID" value="APT85168.1"/>
    <property type="molecule type" value="Genomic_DNA"/>
</dbReference>
<dbReference type="PANTHER" id="PTHR43664">
    <property type="entry name" value="MONOAMINE OXIDASE-RELATED"/>
    <property type="match status" value="1"/>
</dbReference>
<organism evidence="1 2">
    <name type="scientific">Corynebacterium aquilae DSM 44791</name>
    <dbReference type="NCBI Taxonomy" id="1431546"/>
    <lineage>
        <taxon>Bacteria</taxon>
        <taxon>Bacillati</taxon>
        <taxon>Actinomycetota</taxon>
        <taxon>Actinomycetes</taxon>
        <taxon>Mycobacteriales</taxon>
        <taxon>Corynebacteriaceae</taxon>
        <taxon>Corynebacterium</taxon>
    </lineage>
</organism>
<dbReference type="RefSeq" id="WP_075726954.1">
    <property type="nucleotide sequence ID" value="NZ_CP009245.1"/>
</dbReference>